<organism evidence="10 11">
    <name type="scientific">Cyclotella cryptica</name>
    <dbReference type="NCBI Taxonomy" id="29204"/>
    <lineage>
        <taxon>Eukaryota</taxon>
        <taxon>Sar</taxon>
        <taxon>Stramenopiles</taxon>
        <taxon>Ochrophyta</taxon>
        <taxon>Bacillariophyta</taxon>
        <taxon>Coscinodiscophyceae</taxon>
        <taxon>Thalassiosirophycidae</taxon>
        <taxon>Stephanodiscales</taxon>
        <taxon>Stephanodiscaceae</taxon>
        <taxon>Cyclotella</taxon>
    </lineage>
</organism>
<evidence type="ECO:0000256" key="7">
    <source>
        <dbReference type="ARBA" id="ARBA00022989"/>
    </source>
</evidence>
<feature type="transmembrane region" description="Helical" evidence="9">
    <location>
        <begin position="379"/>
        <end position="398"/>
    </location>
</feature>
<dbReference type="GO" id="GO:0005886">
    <property type="term" value="C:plasma membrane"/>
    <property type="evidence" value="ECO:0007669"/>
    <property type="project" value="UniProtKB-SubCell"/>
</dbReference>
<evidence type="ECO:0000256" key="9">
    <source>
        <dbReference type="SAM" id="Phobius"/>
    </source>
</evidence>
<keyword evidence="6 9" id="KW-0812">Transmembrane</keyword>
<dbReference type="Pfam" id="PF01955">
    <property type="entry name" value="CbiZ"/>
    <property type="match status" value="1"/>
</dbReference>
<dbReference type="InterPro" id="IPR004485">
    <property type="entry name" value="Cobalamin_biosynth_CobD/CbiB"/>
</dbReference>
<keyword evidence="5" id="KW-0169">Cobalamin biosynthesis</keyword>
<feature type="transmembrane region" description="Helical" evidence="9">
    <location>
        <begin position="340"/>
        <end position="359"/>
    </location>
</feature>
<comment type="caution">
    <text evidence="10">The sequence shown here is derived from an EMBL/GenBank/DDBJ whole genome shotgun (WGS) entry which is preliminary data.</text>
</comment>
<evidence type="ECO:0000256" key="2">
    <source>
        <dbReference type="ARBA" id="ARBA00004953"/>
    </source>
</evidence>
<keyword evidence="11" id="KW-1185">Reference proteome</keyword>
<reference evidence="10 11" key="1">
    <citation type="journal article" date="2020" name="G3 (Bethesda)">
        <title>Improved Reference Genome for Cyclotella cryptica CCMP332, a Model for Cell Wall Morphogenesis, Salinity Adaptation, and Lipid Production in Diatoms (Bacillariophyta).</title>
        <authorList>
            <person name="Roberts W.R."/>
            <person name="Downey K.M."/>
            <person name="Ruck E.C."/>
            <person name="Traller J.C."/>
            <person name="Alverson A.J."/>
        </authorList>
    </citation>
    <scope>NUCLEOTIDE SEQUENCE [LARGE SCALE GENOMIC DNA]</scope>
    <source>
        <strain evidence="10 11">CCMP332</strain>
    </source>
</reference>
<evidence type="ECO:0000256" key="3">
    <source>
        <dbReference type="ARBA" id="ARBA00006263"/>
    </source>
</evidence>
<keyword evidence="8 9" id="KW-0472">Membrane</keyword>
<evidence type="ECO:0000256" key="1">
    <source>
        <dbReference type="ARBA" id="ARBA00004651"/>
    </source>
</evidence>
<dbReference type="HAMAP" id="MF_00024">
    <property type="entry name" value="CobD_CbiB"/>
    <property type="match status" value="1"/>
</dbReference>
<keyword evidence="4" id="KW-1003">Cell membrane</keyword>
<evidence type="ECO:0000313" key="10">
    <source>
        <dbReference type="EMBL" id="KAL3798793.1"/>
    </source>
</evidence>
<dbReference type="PANTHER" id="PTHR34308:SF1">
    <property type="entry name" value="COBALAMIN BIOSYNTHESIS PROTEIN CBIB"/>
    <property type="match status" value="1"/>
</dbReference>
<evidence type="ECO:0000256" key="6">
    <source>
        <dbReference type="ARBA" id="ARBA00022692"/>
    </source>
</evidence>
<evidence type="ECO:0000313" key="11">
    <source>
        <dbReference type="Proteomes" id="UP001516023"/>
    </source>
</evidence>
<comment type="similarity">
    <text evidence="3">Belongs to the CobD/CbiB family.</text>
</comment>
<dbReference type="Pfam" id="PF03186">
    <property type="entry name" value="CobD_Cbib"/>
    <property type="match status" value="1"/>
</dbReference>
<sequence>MGMNDKKIIPTQSGCTVHVNASRVAIELPTETKCGTPFHGWNSLSSATVNGGFRSFPCRSSPPFSSDDADKIQVCGVINCKVPASYDGIHPDPAILIQNAIDNDGDVQLNADSTVGLMTAAYMKTLRTATRSSSNVVVDAIVTAGVSNARAVGADADCFDLPVKSKSQDKGKKTPPPPGTINTVVVINAPLSQSAMVEAYAIAIEAKCAACFDLSLTCAKSGKSAQGTGTDCVVLVCPTTSITYKQADNIHIDENGTKNCRCDLISYAGKHTLLGEFVGQAVREATREAIRANIRELYGSIWRYHCARYLKWIRNLILRGAQPCVPPFPMMPVPSAPSEVLVLGVTLILFSFFVGSLFLPRAATVLMAAASWDRCLPSVPLAVHPVVLAGKVISFVTTKMTPERVYQNPAFGFLGGLVFLVGMISLFVCGGHLFLSSVQWMTRLFSTHACYYSHTYCDNHKKKIQIMMDFMPWIAEVALVETTFSLQLLCTISLQMARFLERSQLDEARSQLSWLCSRDSTHLNSEDLAGATLESLSENLSDGTIAPWFWYVTFGPLGALGYRIANTLDSRVGYRGGKYEWFGKPSARFDDLINLIPARVTAIALCLAAYIIPNKTCCAKTGLKTARKDCSQCSSPNAGWPMAAMAGILQVRLEKKGEYCLGKNIIGVKDPNPSDIRAGHWVAQVAGGLSLLAAIIVLLFQSLIVHKGP</sequence>
<evidence type="ECO:0000256" key="8">
    <source>
        <dbReference type="ARBA" id="ARBA00023136"/>
    </source>
</evidence>
<name>A0ABD3QFV0_9STRA</name>
<dbReference type="EMBL" id="JABMIG020000043">
    <property type="protein sequence ID" value="KAL3798793.1"/>
    <property type="molecule type" value="Genomic_DNA"/>
</dbReference>
<proteinExistence type="inferred from homology"/>
<feature type="transmembrane region" description="Helical" evidence="9">
    <location>
        <begin position="681"/>
        <end position="705"/>
    </location>
</feature>
<feature type="transmembrane region" description="Helical" evidence="9">
    <location>
        <begin position="410"/>
        <end position="435"/>
    </location>
</feature>
<comment type="subcellular location">
    <subcellularLocation>
        <location evidence="1">Cell membrane</location>
        <topology evidence="1">Multi-pass membrane protein</topology>
    </subcellularLocation>
</comment>
<accession>A0ABD3QFV0</accession>
<dbReference type="PANTHER" id="PTHR34308">
    <property type="entry name" value="COBALAMIN BIOSYNTHESIS PROTEIN CBIB"/>
    <property type="match status" value="1"/>
</dbReference>
<gene>
    <name evidence="10" type="ORF">HJC23_004581</name>
</gene>
<evidence type="ECO:0008006" key="12">
    <source>
        <dbReference type="Google" id="ProtNLM"/>
    </source>
</evidence>
<evidence type="ECO:0000256" key="4">
    <source>
        <dbReference type="ARBA" id="ARBA00022475"/>
    </source>
</evidence>
<comment type="pathway">
    <text evidence="2">Cofactor biosynthesis; adenosylcobalamin biosynthesis.</text>
</comment>
<evidence type="ECO:0000256" key="5">
    <source>
        <dbReference type="ARBA" id="ARBA00022573"/>
    </source>
</evidence>
<dbReference type="AlphaFoldDB" id="A0ABD3QFV0"/>
<dbReference type="Proteomes" id="UP001516023">
    <property type="component" value="Unassembled WGS sequence"/>
</dbReference>
<dbReference type="InterPro" id="IPR002808">
    <property type="entry name" value="AdoCbi_amidolase"/>
</dbReference>
<keyword evidence="7 9" id="KW-1133">Transmembrane helix</keyword>
<protein>
    <recommendedName>
        <fullName evidence="12">Cobalamin biosynthesis protein CobD</fullName>
    </recommendedName>
</protein>